<dbReference type="Proteomes" id="UP000246483">
    <property type="component" value="Unassembled WGS sequence"/>
</dbReference>
<dbReference type="InterPro" id="IPR040442">
    <property type="entry name" value="Pyrv_kinase-like_dom_sf"/>
</dbReference>
<sequence>MGPGAAPGSAPAGAGATHPRDVLLGAQAALGGLPVCDHYSGVEARMRKSLQLQQELTAEFGRCVLDVTLDCEDGAPVGAERAHAELVARLAREAAPGARVAVRVHTVDHPAFAADVDIIAGQAGERLCHLMLPKVESIDDVLAAERALDAAGAPHLPLHALIESPAAVQRAFEIAAHPRIQSLSFGLMDFVSAHGGAIPASAMGSQGQFEHPLVVRAKLEIASACHAHGKVPSHCVVTEFSDSGALRQAAMRAAQEFGYTRMWSIHPAQVRPILEAFAPRQDEVERAARIVAAAQAADWAPISDDGVLHDRASYRYFWQVLERAYRTGRALPEAAQPWFATAATIGDAGPRSRAPGPAHCHPPVHRPLQESP</sequence>
<evidence type="ECO:0000256" key="2">
    <source>
        <dbReference type="SAM" id="MobiDB-lite"/>
    </source>
</evidence>
<dbReference type="SUPFAM" id="SSF51621">
    <property type="entry name" value="Phosphoenolpyruvate/pyruvate domain"/>
    <property type="match status" value="1"/>
</dbReference>
<reference evidence="4 5" key="1">
    <citation type="submission" date="2018-05" db="EMBL/GenBank/DDBJ databases">
        <title>Genomic Encyclopedia of Type Strains, Phase IV (KMG-IV): sequencing the most valuable type-strain genomes for metagenomic binning, comparative biology and taxonomic classification.</title>
        <authorList>
            <person name="Goeker M."/>
        </authorList>
    </citation>
    <scope>NUCLEOTIDE SEQUENCE [LARGE SCALE GENOMIC DNA]</scope>
    <source>
        <strain evidence="4 5">DSM 26006</strain>
    </source>
</reference>
<evidence type="ECO:0000256" key="1">
    <source>
        <dbReference type="ARBA" id="ARBA00022723"/>
    </source>
</evidence>
<dbReference type="EMBL" id="QGUB01000007">
    <property type="protein sequence ID" value="PWW44588.1"/>
    <property type="molecule type" value="Genomic_DNA"/>
</dbReference>
<keyword evidence="4" id="KW-0456">Lyase</keyword>
<protein>
    <submittedName>
        <fullName evidence="4">Citrate lyase subunit beta/citryl-CoA lyase</fullName>
    </submittedName>
</protein>
<evidence type="ECO:0000313" key="5">
    <source>
        <dbReference type="Proteomes" id="UP000246483"/>
    </source>
</evidence>
<dbReference type="Gene3D" id="6.10.140.960">
    <property type="match status" value="1"/>
</dbReference>
<dbReference type="GO" id="GO:0046872">
    <property type="term" value="F:metal ion binding"/>
    <property type="evidence" value="ECO:0007669"/>
    <property type="project" value="UniProtKB-KW"/>
</dbReference>
<accession>A0A317RB35</accession>
<dbReference type="InterPro" id="IPR005000">
    <property type="entry name" value="Aldolase/citrate-lyase_domain"/>
</dbReference>
<dbReference type="GO" id="GO:0047777">
    <property type="term" value="F:(S)-citramalyl-CoA lyase activity"/>
    <property type="evidence" value="ECO:0007669"/>
    <property type="project" value="TreeGrafter"/>
</dbReference>
<name>A0A317RB35_9BURK</name>
<gene>
    <name evidence="4" type="ORF">DFR36_10754</name>
</gene>
<keyword evidence="1" id="KW-0479">Metal-binding</keyword>
<dbReference type="PANTHER" id="PTHR11105:SF0">
    <property type="entry name" value="CITRAMALYL-COA LYASE, MITOCHONDRIAL"/>
    <property type="match status" value="1"/>
</dbReference>
<dbReference type="AlphaFoldDB" id="A0A317RB35"/>
<feature type="domain" description="HpcH/HpaI aldolase/citrate lyase" evidence="3">
    <location>
        <begin position="67"/>
        <end position="267"/>
    </location>
</feature>
<evidence type="ECO:0000259" key="3">
    <source>
        <dbReference type="Pfam" id="PF03328"/>
    </source>
</evidence>
<proteinExistence type="predicted"/>
<dbReference type="OrthoDB" id="8481499at2"/>
<comment type="caution">
    <text evidence="4">The sequence shown here is derived from an EMBL/GenBank/DDBJ whole genome shotgun (WGS) entry which is preliminary data.</text>
</comment>
<dbReference type="GO" id="GO:0106064">
    <property type="term" value="P:regulation of cobalamin metabolic process"/>
    <property type="evidence" value="ECO:0007669"/>
    <property type="project" value="TreeGrafter"/>
</dbReference>
<dbReference type="Gene3D" id="3.20.20.60">
    <property type="entry name" value="Phosphoenolpyruvate-binding domains"/>
    <property type="match status" value="1"/>
</dbReference>
<organism evidence="4 5">
    <name type="scientific">Melaminivora alkalimesophila</name>
    <dbReference type="NCBI Taxonomy" id="1165852"/>
    <lineage>
        <taxon>Bacteria</taxon>
        <taxon>Pseudomonadati</taxon>
        <taxon>Pseudomonadota</taxon>
        <taxon>Betaproteobacteria</taxon>
        <taxon>Burkholderiales</taxon>
        <taxon>Comamonadaceae</taxon>
        <taxon>Melaminivora</taxon>
    </lineage>
</organism>
<evidence type="ECO:0000313" key="4">
    <source>
        <dbReference type="EMBL" id="PWW44588.1"/>
    </source>
</evidence>
<dbReference type="InterPro" id="IPR015813">
    <property type="entry name" value="Pyrv/PenolPyrv_kinase-like_dom"/>
</dbReference>
<feature type="region of interest" description="Disordered" evidence="2">
    <location>
        <begin position="347"/>
        <end position="372"/>
    </location>
</feature>
<dbReference type="Pfam" id="PF03328">
    <property type="entry name" value="HpcH_HpaI"/>
    <property type="match status" value="1"/>
</dbReference>
<dbReference type="InterPro" id="IPR040186">
    <property type="entry name" value="Citramalyl-CoA_lyase"/>
</dbReference>
<dbReference type="RefSeq" id="WP_081501157.1">
    <property type="nucleotide sequence ID" value="NZ_ALEE01000487.1"/>
</dbReference>
<keyword evidence="5" id="KW-1185">Reference proteome</keyword>
<dbReference type="PANTHER" id="PTHR11105">
    <property type="entry name" value="CITRATE LYASE SUBUNIT BETA-RELATED"/>
    <property type="match status" value="1"/>
</dbReference>